<feature type="compositionally biased region" description="Polar residues" evidence="1">
    <location>
        <begin position="10"/>
        <end position="40"/>
    </location>
</feature>
<dbReference type="OrthoDB" id="5336357at2759"/>
<accession>A0A6A6AM33</accession>
<dbReference type="Proteomes" id="UP000799771">
    <property type="component" value="Unassembled WGS sequence"/>
</dbReference>
<organism evidence="2 3">
    <name type="scientific">Dothidotthia symphoricarpi CBS 119687</name>
    <dbReference type="NCBI Taxonomy" id="1392245"/>
    <lineage>
        <taxon>Eukaryota</taxon>
        <taxon>Fungi</taxon>
        <taxon>Dikarya</taxon>
        <taxon>Ascomycota</taxon>
        <taxon>Pezizomycotina</taxon>
        <taxon>Dothideomycetes</taxon>
        <taxon>Pleosporomycetidae</taxon>
        <taxon>Pleosporales</taxon>
        <taxon>Dothidotthiaceae</taxon>
        <taxon>Dothidotthia</taxon>
    </lineage>
</organism>
<name>A0A6A6AM33_9PLEO</name>
<dbReference type="AlphaFoldDB" id="A0A6A6AM33"/>
<sequence length="213" mass="23488">MTMKRKRSSDASPVSISSFSTRETQSPTPFPQTSNAHGWNFTNASRVKSGEWGNRTCKRVRDNRPEERVIHDVENTLDKLFAAQRSHPHAAPISSDALPAQQPTLVISKPQTSTLHSFWKQLPAPPVQTPIFTSELQLYPTVVQSPRCDDCESPLQSEGDGMDVDTDVGGAVECNPFACSDCGKNVCGICAVVSTTRHCLQCATTGRNSRRWW</sequence>
<keyword evidence="3" id="KW-1185">Reference proteome</keyword>
<evidence type="ECO:0000313" key="3">
    <source>
        <dbReference type="Proteomes" id="UP000799771"/>
    </source>
</evidence>
<gene>
    <name evidence="2" type="ORF">P153DRAFT_334837</name>
</gene>
<evidence type="ECO:0000313" key="2">
    <source>
        <dbReference type="EMBL" id="KAF2132188.1"/>
    </source>
</evidence>
<reference evidence="2" key="1">
    <citation type="journal article" date="2020" name="Stud. Mycol.">
        <title>101 Dothideomycetes genomes: a test case for predicting lifestyles and emergence of pathogens.</title>
        <authorList>
            <person name="Haridas S."/>
            <person name="Albert R."/>
            <person name="Binder M."/>
            <person name="Bloem J."/>
            <person name="Labutti K."/>
            <person name="Salamov A."/>
            <person name="Andreopoulos B."/>
            <person name="Baker S."/>
            <person name="Barry K."/>
            <person name="Bills G."/>
            <person name="Bluhm B."/>
            <person name="Cannon C."/>
            <person name="Castanera R."/>
            <person name="Culley D."/>
            <person name="Daum C."/>
            <person name="Ezra D."/>
            <person name="Gonzalez J."/>
            <person name="Henrissat B."/>
            <person name="Kuo A."/>
            <person name="Liang C."/>
            <person name="Lipzen A."/>
            <person name="Lutzoni F."/>
            <person name="Magnuson J."/>
            <person name="Mondo S."/>
            <person name="Nolan M."/>
            <person name="Ohm R."/>
            <person name="Pangilinan J."/>
            <person name="Park H.-J."/>
            <person name="Ramirez L."/>
            <person name="Alfaro M."/>
            <person name="Sun H."/>
            <person name="Tritt A."/>
            <person name="Yoshinaga Y."/>
            <person name="Zwiers L.-H."/>
            <person name="Turgeon B."/>
            <person name="Goodwin S."/>
            <person name="Spatafora J."/>
            <person name="Crous P."/>
            <person name="Grigoriev I."/>
        </authorList>
    </citation>
    <scope>NUCLEOTIDE SEQUENCE</scope>
    <source>
        <strain evidence="2">CBS 119687</strain>
    </source>
</reference>
<protein>
    <submittedName>
        <fullName evidence="2">Uncharacterized protein</fullName>
    </submittedName>
</protein>
<proteinExistence type="predicted"/>
<evidence type="ECO:0000256" key="1">
    <source>
        <dbReference type="SAM" id="MobiDB-lite"/>
    </source>
</evidence>
<dbReference type="RefSeq" id="XP_033526575.1">
    <property type="nucleotide sequence ID" value="XM_033665628.1"/>
</dbReference>
<dbReference type="EMBL" id="ML977501">
    <property type="protein sequence ID" value="KAF2132188.1"/>
    <property type="molecule type" value="Genomic_DNA"/>
</dbReference>
<feature type="region of interest" description="Disordered" evidence="1">
    <location>
        <begin position="1"/>
        <end position="40"/>
    </location>
</feature>
<dbReference type="GeneID" id="54406060"/>